<dbReference type="AlphaFoldDB" id="A0A8T2KA92"/>
<keyword evidence="5" id="KW-1185">Reference proteome</keyword>
<protein>
    <recommendedName>
        <fullName evidence="3">Rubicon Homology domain-containing protein</fullName>
    </recommendedName>
</protein>
<dbReference type="Proteomes" id="UP000812440">
    <property type="component" value="Chromosome 2"/>
</dbReference>
<feature type="region of interest" description="Disordered" evidence="2">
    <location>
        <begin position="67"/>
        <end position="99"/>
    </location>
</feature>
<dbReference type="GO" id="GO:0061910">
    <property type="term" value="P:autophagosome-endosome fusion"/>
    <property type="evidence" value="ECO:0007669"/>
    <property type="project" value="TreeGrafter"/>
</dbReference>
<dbReference type="GO" id="GO:0000421">
    <property type="term" value="C:autophagosome membrane"/>
    <property type="evidence" value="ECO:0007669"/>
    <property type="project" value="TreeGrafter"/>
</dbReference>
<reference evidence="4" key="1">
    <citation type="thesis" date="2020" institute="ProQuest LLC" country="789 East Eisenhower Parkway, Ann Arbor, MI, USA">
        <title>Comparative Genomics and Chromosome Evolution.</title>
        <authorList>
            <person name="Mudd A.B."/>
        </authorList>
    </citation>
    <scope>NUCLEOTIDE SEQUENCE</scope>
    <source>
        <strain evidence="4">Female2</strain>
        <tissue evidence="4">Blood</tissue>
    </source>
</reference>
<evidence type="ECO:0000313" key="5">
    <source>
        <dbReference type="Proteomes" id="UP000812440"/>
    </source>
</evidence>
<proteinExistence type="predicted"/>
<organism evidence="4 5">
    <name type="scientific">Hymenochirus boettgeri</name>
    <name type="common">Congo dwarf clawed frog</name>
    <dbReference type="NCBI Taxonomy" id="247094"/>
    <lineage>
        <taxon>Eukaryota</taxon>
        <taxon>Metazoa</taxon>
        <taxon>Chordata</taxon>
        <taxon>Craniata</taxon>
        <taxon>Vertebrata</taxon>
        <taxon>Euteleostomi</taxon>
        <taxon>Amphibia</taxon>
        <taxon>Batrachia</taxon>
        <taxon>Anura</taxon>
        <taxon>Pipoidea</taxon>
        <taxon>Pipidae</taxon>
        <taxon>Pipinae</taxon>
        <taxon>Hymenochirus</taxon>
    </lineage>
</organism>
<keyword evidence="1" id="KW-0072">Autophagy</keyword>
<dbReference type="GO" id="GO:0097352">
    <property type="term" value="P:autophagosome maturation"/>
    <property type="evidence" value="ECO:0007669"/>
    <property type="project" value="TreeGrafter"/>
</dbReference>
<dbReference type="SMART" id="SM01175">
    <property type="entry name" value="DUF4206"/>
    <property type="match status" value="1"/>
</dbReference>
<feature type="compositionally biased region" description="Acidic residues" evidence="2">
    <location>
        <begin position="69"/>
        <end position="80"/>
    </location>
</feature>
<dbReference type="OrthoDB" id="10067503at2759"/>
<dbReference type="PANTHER" id="PTHR45971:SF2">
    <property type="entry name" value="PROTEIN ASSOCIATED WITH UVRAG AS AUTOPHAGY ENHANCER"/>
    <property type="match status" value="1"/>
</dbReference>
<feature type="domain" description="Rubicon Homology" evidence="3">
    <location>
        <begin position="638"/>
        <end position="838"/>
    </location>
</feature>
<evidence type="ECO:0000256" key="1">
    <source>
        <dbReference type="ARBA" id="ARBA00023006"/>
    </source>
</evidence>
<evidence type="ECO:0000256" key="2">
    <source>
        <dbReference type="SAM" id="MobiDB-lite"/>
    </source>
</evidence>
<dbReference type="GO" id="GO:1901981">
    <property type="term" value="F:phosphatidylinositol phosphate binding"/>
    <property type="evidence" value="ECO:0007669"/>
    <property type="project" value="TreeGrafter"/>
</dbReference>
<evidence type="ECO:0000313" key="4">
    <source>
        <dbReference type="EMBL" id="KAG8452317.1"/>
    </source>
</evidence>
<dbReference type="EMBL" id="JAACNH010000002">
    <property type="protein sequence ID" value="KAG8452317.1"/>
    <property type="molecule type" value="Genomic_DNA"/>
</dbReference>
<sequence length="856" mass="97754">MDIPGSSLSSFPRINKIQFPSGELPRPAVIGLSGNCGTYINNASAIKEILASVLNIQDNLKSTLTDIEASQEDSDVENLEDSSSGGFTEESDSDSDHFPLSTRVQDMLFKRSSVSQDILETESSIALETDPVTCQMQVSITNALKPALEFLPFLKPDSCPEAVLQKRDINTQVKFPDTQKEGRRFSSPNIYHNFTLSETTINCTSGNLALPISANVSDSAACNRQDEKLCQRSQSYSSVLKALDTSFTAKTEMCPSTENAFEPTVLLENENAHFFVADMFISVVENLKSSLQTMYYQQWIADIQGFYPTWFNNHTESCVSRQKRLSESAVSVDSGYEGLVAMQQNFLTHNEHNSKFCCEWQNFKDTPTDEHDFEQCAFWHNSPMTALVEREFKHGALWQNSPSDPSKESDSRYGALWQNSPSDPSKESDSRYGALWQNSPRDPSDENASKQRALWVNSPTNDLLGAHSEYCLETTCSTAEDGAKMCLNSEEHSDSDEFVIIEMDDNKYHMGEVTELSIKTKRDNPAPGSNSAEQTVKKLYRAFRQQWVQHEENLHSATIILNVEKEDIMAEEFESSVRLAEEIRKFRMREAEEWTPPRFQIINVIHPSPKRDVIVASQNYMCAGCGTKVEPRYINRLRYCEYLGKYFCDCCHSNSLTFIPGQILLKWNFSKYYVSNFSKKLVDTIWQSYKFNVLHENPEIYKKVKDLHRIQELQVKLISIKKLLMTCRLNSVLNPIEEIPSHLTEELHLFTLNDLFKVKQKLLLPELREVLAAAITHVHNCELCQAKGFICEFCHNPEVIFPFQTETCKRCEDCKTCYHKQCFTTRDCPKCHRIERRKALRMNPPSSVLRSRRNPT</sequence>
<comment type="caution">
    <text evidence="4">The sequence shown here is derived from an EMBL/GenBank/DDBJ whole genome shotgun (WGS) entry which is preliminary data.</text>
</comment>
<dbReference type="InterPro" id="IPR048569">
    <property type="entry name" value="RUBC_PIKBD"/>
</dbReference>
<dbReference type="InterPro" id="IPR052428">
    <property type="entry name" value="Autophagy_HostDef_Reg"/>
</dbReference>
<dbReference type="InterPro" id="IPR025258">
    <property type="entry name" value="RH_dom"/>
</dbReference>
<dbReference type="Pfam" id="PF13901">
    <property type="entry name" value="RH_dom"/>
    <property type="match status" value="1"/>
</dbReference>
<name>A0A8T2KA92_9PIPI</name>
<feature type="region of interest" description="Disordered" evidence="2">
    <location>
        <begin position="398"/>
        <end position="450"/>
    </location>
</feature>
<dbReference type="Pfam" id="PF21054">
    <property type="entry name" value="RUBC_PIKBD"/>
    <property type="match status" value="2"/>
</dbReference>
<evidence type="ECO:0000259" key="3">
    <source>
        <dbReference type="SMART" id="SM01175"/>
    </source>
</evidence>
<accession>A0A8T2KA92</accession>
<dbReference type="GO" id="GO:0061909">
    <property type="term" value="P:autophagosome-lysosome fusion"/>
    <property type="evidence" value="ECO:0007669"/>
    <property type="project" value="TreeGrafter"/>
</dbReference>
<dbReference type="PANTHER" id="PTHR45971">
    <property type="entry name" value="PHOX (PX) DOMAIN-CONTAINING PROTEIN"/>
    <property type="match status" value="1"/>
</dbReference>
<gene>
    <name evidence="4" type="ORF">GDO86_004213</name>
</gene>